<dbReference type="RefSeq" id="WP_420068783.1">
    <property type="nucleotide sequence ID" value="NZ_JBCHKQ010000001.1"/>
</dbReference>
<accession>A0ABU9U9J9</accession>
<dbReference type="SMART" id="SM00387">
    <property type="entry name" value="HATPase_c"/>
    <property type="match status" value="1"/>
</dbReference>
<dbReference type="EMBL" id="JBCHKQ010000001">
    <property type="protein sequence ID" value="MEM5947334.1"/>
    <property type="molecule type" value="Genomic_DNA"/>
</dbReference>
<feature type="domain" description="Response regulatory" evidence="9">
    <location>
        <begin position="643"/>
        <end position="759"/>
    </location>
</feature>
<dbReference type="PRINTS" id="PR00344">
    <property type="entry name" value="BCTRLSENSOR"/>
</dbReference>
<evidence type="ECO:0000256" key="6">
    <source>
        <dbReference type="PROSITE-ProRule" id="PRU00169"/>
    </source>
</evidence>
<dbReference type="InterPro" id="IPR036890">
    <property type="entry name" value="HATPase_C_sf"/>
</dbReference>
<dbReference type="SMART" id="SM00448">
    <property type="entry name" value="REC"/>
    <property type="match status" value="1"/>
</dbReference>
<dbReference type="PANTHER" id="PTHR43047">
    <property type="entry name" value="TWO-COMPONENT HISTIDINE PROTEIN KINASE"/>
    <property type="match status" value="1"/>
</dbReference>
<keyword evidence="7" id="KW-0472">Membrane</keyword>
<keyword evidence="3 6" id="KW-0597">Phosphoprotein</keyword>
<dbReference type="CDD" id="cd16922">
    <property type="entry name" value="HATPase_EvgS-ArcB-TorS-like"/>
    <property type="match status" value="1"/>
</dbReference>
<dbReference type="GO" id="GO:0005524">
    <property type="term" value="F:ATP binding"/>
    <property type="evidence" value="ECO:0007669"/>
    <property type="project" value="UniProtKB-KW"/>
</dbReference>
<evidence type="ECO:0000259" key="9">
    <source>
        <dbReference type="PROSITE" id="PS50110"/>
    </source>
</evidence>
<feature type="transmembrane region" description="Helical" evidence="7">
    <location>
        <begin position="37"/>
        <end position="54"/>
    </location>
</feature>
<dbReference type="InterPro" id="IPR011006">
    <property type="entry name" value="CheY-like_superfamily"/>
</dbReference>
<dbReference type="Gene3D" id="3.30.565.10">
    <property type="entry name" value="Histidine kinase-like ATPase, C-terminal domain"/>
    <property type="match status" value="1"/>
</dbReference>
<dbReference type="CDD" id="cd17546">
    <property type="entry name" value="REC_hyHK_CKI1_RcsC-like"/>
    <property type="match status" value="1"/>
</dbReference>
<keyword evidence="7" id="KW-0812">Transmembrane</keyword>
<evidence type="ECO:0000256" key="3">
    <source>
        <dbReference type="ARBA" id="ARBA00022553"/>
    </source>
</evidence>
<dbReference type="SUPFAM" id="SSF47384">
    <property type="entry name" value="Homodimeric domain of signal transducing histidine kinase"/>
    <property type="match status" value="1"/>
</dbReference>
<dbReference type="SMART" id="SM00388">
    <property type="entry name" value="HisKA"/>
    <property type="match status" value="1"/>
</dbReference>
<dbReference type="InterPro" id="IPR001789">
    <property type="entry name" value="Sig_transdc_resp-reg_receiver"/>
</dbReference>
<keyword evidence="4" id="KW-0808">Transferase</keyword>
<evidence type="ECO:0000256" key="7">
    <source>
        <dbReference type="SAM" id="Phobius"/>
    </source>
</evidence>
<dbReference type="Proteomes" id="UP001466331">
    <property type="component" value="Unassembled WGS sequence"/>
</dbReference>
<evidence type="ECO:0000256" key="5">
    <source>
        <dbReference type="ARBA" id="ARBA00022777"/>
    </source>
</evidence>
<feature type="transmembrane region" description="Helical" evidence="7">
    <location>
        <begin position="118"/>
        <end position="138"/>
    </location>
</feature>
<dbReference type="PANTHER" id="PTHR43047:SF72">
    <property type="entry name" value="OSMOSENSING HISTIDINE PROTEIN KINASE SLN1"/>
    <property type="match status" value="1"/>
</dbReference>
<protein>
    <recommendedName>
        <fullName evidence="2">histidine kinase</fullName>
        <ecNumber evidence="2">2.7.13.3</ecNumber>
    </recommendedName>
</protein>
<dbReference type="Gene3D" id="3.30.450.20">
    <property type="entry name" value="PAS domain"/>
    <property type="match status" value="1"/>
</dbReference>
<evidence type="ECO:0000256" key="2">
    <source>
        <dbReference type="ARBA" id="ARBA00012438"/>
    </source>
</evidence>
<organism evidence="10 11">
    <name type="scientific">Rarispira pelagica</name>
    <dbReference type="NCBI Taxonomy" id="3141764"/>
    <lineage>
        <taxon>Bacteria</taxon>
        <taxon>Pseudomonadati</taxon>
        <taxon>Spirochaetota</taxon>
        <taxon>Spirochaetia</taxon>
        <taxon>Winmispirales</taxon>
        <taxon>Winmispiraceae</taxon>
        <taxon>Rarispira</taxon>
    </lineage>
</organism>
<dbReference type="PROSITE" id="PS50110">
    <property type="entry name" value="RESPONSE_REGULATORY"/>
    <property type="match status" value="1"/>
</dbReference>
<feature type="transmembrane region" description="Helical" evidence="7">
    <location>
        <begin position="66"/>
        <end position="85"/>
    </location>
</feature>
<name>A0ABU9U9J9_9SPIR</name>
<evidence type="ECO:0000259" key="8">
    <source>
        <dbReference type="PROSITE" id="PS50109"/>
    </source>
</evidence>
<dbReference type="Gene3D" id="3.40.50.2300">
    <property type="match status" value="1"/>
</dbReference>
<keyword evidence="11" id="KW-1185">Reference proteome</keyword>
<dbReference type="EC" id="2.7.13.3" evidence="2"/>
<feature type="transmembrane region" description="Helical" evidence="7">
    <location>
        <begin position="92"/>
        <end position="112"/>
    </location>
</feature>
<feature type="modified residue" description="4-aspartylphosphate" evidence="6">
    <location>
        <position position="692"/>
    </location>
</feature>
<dbReference type="InterPro" id="IPR036097">
    <property type="entry name" value="HisK_dim/P_sf"/>
</dbReference>
<dbReference type="InterPro" id="IPR003594">
    <property type="entry name" value="HATPase_dom"/>
</dbReference>
<evidence type="ECO:0000313" key="10">
    <source>
        <dbReference type="EMBL" id="MEM5947334.1"/>
    </source>
</evidence>
<feature type="transmembrane region" description="Helical" evidence="7">
    <location>
        <begin position="184"/>
        <end position="212"/>
    </location>
</feature>
<proteinExistence type="predicted"/>
<keyword evidence="10" id="KW-0547">Nucleotide-binding</keyword>
<keyword evidence="5" id="KW-0418">Kinase</keyword>
<feature type="transmembrane region" description="Helical" evidence="7">
    <location>
        <begin position="318"/>
        <end position="339"/>
    </location>
</feature>
<evidence type="ECO:0000256" key="4">
    <source>
        <dbReference type="ARBA" id="ARBA00022679"/>
    </source>
</evidence>
<dbReference type="InterPro" id="IPR003661">
    <property type="entry name" value="HisK_dim/P_dom"/>
</dbReference>
<sequence length="761" mass="86092">MRQIIGIFSGIALREKLSHFPSVKNEVLNGERFVNRVRIGIVIILSIVLIGYFIEQGYFITDVHGYLISLMLISVVHIIIVEYYIAKKELGIIPYLSVFIDAIVVSASFLVFLSNFPFPSAVIVLYIMFFGSVFSSIVRYNPLNTLFAGFLNAVSFAIVMTLLSRRQLFSGNIGNLFSLLMDPVGIIAASILLFFYGLVGTLFISTFLNFMLKAARSDIQLQKIEERSASLLENIPGIIFQLEISALGNIYYSYIGARAEEILGEKIHRLKNNPFYTLMFLDKKTFRHVLSMLKRLPSSKEPVSIDVQLNTKKGRRWFTLYTSMTANVVGTFFINAILIDSQEIKETQEKLLKAKEEAENATKAKSAFLAMMSHELRTPLNGVIGMSELLLSEELSPQAKGYLATIKSSGENLLTIINDVLDASRLESGKLKVDIRPCDIKTVLEDVYKTLYPQVYHRDIVFKLVVREEIPAILLTDGARLSQILFNLAGNALKFTRQGEVKIEVIKKEETGSKITLVFRISDTGIGIPLEEQDRIFERFHQVDMRSTRKFPGTGLGLSIARDLVNLLHGYIELHSREGKGTIFNVVIPFEYDRNNTTMLMPFEKTDLDETIEEEDIAFTSQYVEKIENTEKEEQGSLQKAVMALVVDDNPENRKVVEKMLIRNNILVHNADTGKTAIELATKNKYNIIFLDYNMPEMDGLETANAIRNIKINSETPLIVLTGQVLPEDKDSFISKGFDDLLAKPVHLEDIRNLLKKWRII</sequence>
<dbReference type="Pfam" id="PF02518">
    <property type="entry name" value="HATPase_c"/>
    <property type="match status" value="1"/>
</dbReference>
<keyword evidence="7" id="KW-1133">Transmembrane helix</keyword>
<gene>
    <name evidence="10" type="ORF">WKV44_02135</name>
</gene>
<keyword evidence="10" id="KW-0067">ATP-binding</keyword>
<dbReference type="Pfam" id="PF00072">
    <property type="entry name" value="Response_reg"/>
    <property type="match status" value="1"/>
</dbReference>
<dbReference type="SUPFAM" id="SSF55874">
    <property type="entry name" value="ATPase domain of HSP90 chaperone/DNA topoisomerase II/histidine kinase"/>
    <property type="match status" value="1"/>
</dbReference>
<dbReference type="CDD" id="cd00082">
    <property type="entry name" value="HisKA"/>
    <property type="match status" value="1"/>
</dbReference>
<dbReference type="SUPFAM" id="SSF52172">
    <property type="entry name" value="CheY-like"/>
    <property type="match status" value="1"/>
</dbReference>
<feature type="domain" description="Histidine kinase" evidence="8">
    <location>
        <begin position="371"/>
        <end position="592"/>
    </location>
</feature>
<dbReference type="InterPro" id="IPR005467">
    <property type="entry name" value="His_kinase_dom"/>
</dbReference>
<dbReference type="PROSITE" id="PS50109">
    <property type="entry name" value="HIS_KIN"/>
    <property type="match status" value="1"/>
</dbReference>
<evidence type="ECO:0000313" key="11">
    <source>
        <dbReference type="Proteomes" id="UP001466331"/>
    </source>
</evidence>
<feature type="transmembrane region" description="Helical" evidence="7">
    <location>
        <begin position="145"/>
        <end position="164"/>
    </location>
</feature>
<comment type="caution">
    <text evidence="10">The sequence shown here is derived from an EMBL/GenBank/DDBJ whole genome shotgun (WGS) entry which is preliminary data.</text>
</comment>
<evidence type="ECO:0000256" key="1">
    <source>
        <dbReference type="ARBA" id="ARBA00000085"/>
    </source>
</evidence>
<comment type="catalytic activity">
    <reaction evidence="1">
        <text>ATP + protein L-histidine = ADP + protein N-phospho-L-histidine.</text>
        <dbReference type="EC" id="2.7.13.3"/>
    </reaction>
</comment>
<dbReference type="InterPro" id="IPR004358">
    <property type="entry name" value="Sig_transdc_His_kin-like_C"/>
</dbReference>
<reference evidence="10 11" key="1">
    <citation type="submission" date="2024-03" db="EMBL/GenBank/DDBJ databases">
        <title>Ignisphaera cupida sp. nov., a hyperthermophilic hydrolytic archaeon from a hot spring of Kamchatka, and proposal of Ignisphaeraceae fam. nov.</title>
        <authorList>
            <person name="Podosokorskaya O.A."/>
            <person name="Elcheninov A.G."/>
            <person name="Maltseva A.I."/>
            <person name="Zayulina K.S."/>
            <person name="Novikov A."/>
            <person name="Merkel A.Y."/>
        </authorList>
    </citation>
    <scope>NUCLEOTIDE SEQUENCE [LARGE SCALE GENOMIC DNA]</scope>
    <source>
        <strain evidence="10 11">38H-sp</strain>
    </source>
</reference>
<dbReference type="Pfam" id="PF00512">
    <property type="entry name" value="HisKA"/>
    <property type="match status" value="1"/>
</dbReference>
<dbReference type="Gene3D" id="1.10.287.130">
    <property type="match status" value="1"/>
</dbReference>